<keyword evidence="1" id="KW-0812">Transmembrane</keyword>
<accession>A0A543PPF9</accession>
<dbReference type="AlphaFoldDB" id="A0A543PPF9"/>
<protein>
    <submittedName>
        <fullName evidence="2">Putative membrane protein</fullName>
    </submittedName>
</protein>
<comment type="caution">
    <text evidence="2">The sequence shown here is derived from an EMBL/GenBank/DDBJ whole genome shotgun (WGS) entry which is preliminary data.</text>
</comment>
<feature type="transmembrane region" description="Helical" evidence="1">
    <location>
        <begin position="65"/>
        <end position="91"/>
    </location>
</feature>
<dbReference type="Proteomes" id="UP000320085">
    <property type="component" value="Unassembled WGS sequence"/>
</dbReference>
<evidence type="ECO:0000256" key="1">
    <source>
        <dbReference type="SAM" id="Phobius"/>
    </source>
</evidence>
<evidence type="ECO:0000313" key="2">
    <source>
        <dbReference type="EMBL" id="TQN45968.1"/>
    </source>
</evidence>
<dbReference type="InterPro" id="IPR009200">
    <property type="entry name" value="DUF1269_membrane"/>
</dbReference>
<evidence type="ECO:0000313" key="3">
    <source>
        <dbReference type="Proteomes" id="UP000320085"/>
    </source>
</evidence>
<dbReference type="OrthoDB" id="5244321at2"/>
<gene>
    <name evidence="2" type="ORF">FHX52_2673</name>
</gene>
<keyword evidence="1" id="KW-1133">Transmembrane helix</keyword>
<dbReference type="EMBL" id="VFQF01000002">
    <property type="protein sequence ID" value="TQN45968.1"/>
    <property type="molecule type" value="Genomic_DNA"/>
</dbReference>
<dbReference type="Pfam" id="PF06897">
    <property type="entry name" value="DUF1269"/>
    <property type="match status" value="1"/>
</dbReference>
<sequence length="162" mass="17235">MAAFTVWKFETPEGADGAESILKQCEGEGLITILDHAIVSWPEGEAHPSNKHGHDEAWRGTGWGALWGVLVGALFFVPVIGGVAGAALGAISKVTEDAGITKDQLEKIRTEVTPGTSALFIVTESGDLDRVGERFHGMHSKLIDTNLTGAERQVMLETFGGH</sequence>
<name>A0A543PPF9_9MICO</name>
<dbReference type="RefSeq" id="WP_141822747.1">
    <property type="nucleotide sequence ID" value="NZ_BAAAQC010000004.1"/>
</dbReference>
<reference evidence="2 3" key="1">
    <citation type="submission" date="2019-06" db="EMBL/GenBank/DDBJ databases">
        <title>Sequencing the genomes of 1000 actinobacteria strains.</title>
        <authorList>
            <person name="Klenk H.-P."/>
        </authorList>
    </citation>
    <scope>NUCLEOTIDE SEQUENCE [LARGE SCALE GENOMIC DNA]</scope>
    <source>
        <strain evidence="2 3">DSM 21776</strain>
    </source>
</reference>
<proteinExistence type="predicted"/>
<keyword evidence="1" id="KW-0472">Membrane</keyword>
<organism evidence="2 3">
    <name type="scientific">Humibacillus xanthopallidus</name>
    <dbReference type="NCBI Taxonomy" id="412689"/>
    <lineage>
        <taxon>Bacteria</taxon>
        <taxon>Bacillati</taxon>
        <taxon>Actinomycetota</taxon>
        <taxon>Actinomycetes</taxon>
        <taxon>Micrococcales</taxon>
        <taxon>Intrasporangiaceae</taxon>
        <taxon>Humibacillus</taxon>
    </lineage>
</organism>